<evidence type="ECO:0000313" key="2">
    <source>
        <dbReference type="EMBL" id="GAA4548317.1"/>
    </source>
</evidence>
<proteinExistence type="inferred from homology"/>
<dbReference type="SUPFAM" id="SSF52096">
    <property type="entry name" value="ClpP/crotonase"/>
    <property type="match status" value="1"/>
</dbReference>
<comment type="similarity">
    <text evidence="1">Belongs to the enoyl-CoA hydratase/isomerase family.</text>
</comment>
<dbReference type="InterPro" id="IPR029045">
    <property type="entry name" value="ClpP/crotonase-like_dom_sf"/>
</dbReference>
<dbReference type="Pfam" id="PF00378">
    <property type="entry name" value="ECH_1"/>
    <property type="match status" value="1"/>
</dbReference>
<dbReference type="EMBL" id="BAABGT010000040">
    <property type="protein sequence ID" value="GAA4548317.1"/>
    <property type="molecule type" value="Genomic_DNA"/>
</dbReference>
<accession>A0ABP8RTZ0</accession>
<organism evidence="2 3">
    <name type="scientific">Pseudonocardia xishanensis</name>
    <dbReference type="NCBI Taxonomy" id="630995"/>
    <lineage>
        <taxon>Bacteria</taxon>
        <taxon>Bacillati</taxon>
        <taxon>Actinomycetota</taxon>
        <taxon>Actinomycetes</taxon>
        <taxon>Pseudonocardiales</taxon>
        <taxon>Pseudonocardiaceae</taxon>
        <taxon>Pseudonocardia</taxon>
    </lineage>
</organism>
<evidence type="ECO:0000313" key="3">
    <source>
        <dbReference type="Proteomes" id="UP001501598"/>
    </source>
</evidence>
<sequence>MTLRDVAWDNVSVTRANGIVELRFHTGGGSLRWTAQAHRDATEAFAFAATDPDIKVLIVTGTGDDFCTEIDTTDFAALPWDHIWWEGRRMLRNLNDVEVPVIGVVNGPATIHSEIPVMADIVLAADEASFADHAHFKYRDTIPGDGIKLVWGELLGPTRTKYWLLTGQSIGAREALQIGFVNEVHPRGALRARAWELATDLACRPVPVLRYAKAALTIGFRRDFNEGLSHGLAVQGGAYWARGGMTADRVAQDSTDGRATHGT</sequence>
<dbReference type="Proteomes" id="UP001501598">
    <property type="component" value="Unassembled WGS sequence"/>
</dbReference>
<keyword evidence="3" id="KW-1185">Reference proteome</keyword>
<protein>
    <submittedName>
        <fullName evidence="2">Enoyl-CoA hydratase/isomerase family protein</fullName>
    </submittedName>
</protein>
<dbReference type="Gene3D" id="3.90.226.10">
    <property type="entry name" value="2-enoyl-CoA Hydratase, Chain A, domain 1"/>
    <property type="match status" value="1"/>
</dbReference>
<dbReference type="PANTHER" id="PTHR43802">
    <property type="entry name" value="ENOYL-COA HYDRATASE"/>
    <property type="match status" value="1"/>
</dbReference>
<evidence type="ECO:0000256" key="1">
    <source>
        <dbReference type="ARBA" id="ARBA00005254"/>
    </source>
</evidence>
<reference evidence="3" key="1">
    <citation type="journal article" date="2019" name="Int. J. Syst. Evol. Microbiol.">
        <title>The Global Catalogue of Microorganisms (GCM) 10K type strain sequencing project: providing services to taxonomists for standard genome sequencing and annotation.</title>
        <authorList>
            <consortium name="The Broad Institute Genomics Platform"/>
            <consortium name="The Broad Institute Genome Sequencing Center for Infectious Disease"/>
            <person name="Wu L."/>
            <person name="Ma J."/>
        </authorList>
    </citation>
    <scope>NUCLEOTIDE SEQUENCE [LARGE SCALE GENOMIC DNA]</scope>
    <source>
        <strain evidence="3">JCM 17906</strain>
    </source>
</reference>
<dbReference type="InterPro" id="IPR001753">
    <property type="entry name" value="Enoyl-CoA_hydra/iso"/>
</dbReference>
<gene>
    <name evidence="2" type="ORF">GCM10023175_34270</name>
</gene>
<dbReference type="PANTHER" id="PTHR43802:SF1">
    <property type="entry name" value="IP11341P-RELATED"/>
    <property type="match status" value="1"/>
</dbReference>
<name>A0ABP8RTZ0_9PSEU</name>
<dbReference type="CDD" id="cd06558">
    <property type="entry name" value="crotonase-like"/>
    <property type="match status" value="1"/>
</dbReference>
<comment type="caution">
    <text evidence="2">The sequence shown here is derived from an EMBL/GenBank/DDBJ whole genome shotgun (WGS) entry which is preliminary data.</text>
</comment>
<dbReference type="RefSeq" id="WP_345418989.1">
    <property type="nucleotide sequence ID" value="NZ_BAABGT010000040.1"/>
</dbReference>